<dbReference type="Pfam" id="PF02826">
    <property type="entry name" value="2-Hacid_dh_C"/>
    <property type="match status" value="1"/>
</dbReference>
<dbReference type="InterPro" id="IPR006139">
    <property type="entry name" value="D-isomer_2_OHA_DH_cat_dom"/>
</dbReference>
<reference evidence="7" key="2">
    <citation type="submission" date="2021-04" db="EMBL/GenBank/DDBJ databases">
        <authorList>
            <person name="Gilroy R."/>
        </authorList>
    </citation>
    <scope>NUCLEOTIDE SEQUENCE</scope>
    <source>
        <strain evidence="7">USASDec5-558</strain>
    </source>
</reference>
<dbReference type="PANTHER" id="PTHR43761:SF1">
    <property type="entry name" value="D-ISOMER SPECIFIC 2-HYDROXYACID DEHYDROGENASE CATALYTIC DOMAIN-CONTAINING PROTEIN-RELATED"/>
    <property type="match status" value="1"/>
</dbReference>
<protein>
    <submittedName>
        <fullName evidence="7">Glycerate dehydrogenase</fullName>
    </submittedName>
</protein>
<dbReference type="Proteomes" id="UP000886829">
    <property type="component" value="Unassembled WGS sequence"/>
</dbReference>
<dbReference type="SUPFAM" id="SSF51735">
    <property type="entry name" value="NAD(P)-binding Rossmann-fold domains"/>
    <property type="match status" value="1"/>
</dbReference>
<feature type="domain" description="D-isomer specific 2-hydroxyacid dehydrogenase NAD-binding" evidence="6">
    <location>
        <begin position="107"/>
        <end position="287"/>
    </location>
</feature>
<dbReference type="GO" id="GO:0016616">
    <property type="term" value="F:oxidoreductase activity, acting on the CH-OH group of donors, NAD or NADP as acceptor"/>
    <property type="evidence" value="ECO:0007669"/>
    <property type="project" value="InterPro"/>
</dbReference>
<sequence>MEKIVHLDAIAIPAAFPLPRPNCEHEWISYETTKYEDIAARCAEATVVVTNKCRLTAENMAKMPKLKLVAELATGYNNIDIDYCREHNIAVTTIQGYSTLSVAEHTLAMMLSLSRSFIQTHKAMGEGLWVNANCFCQKPYPIVDLNGRTLTVVGSGAIGSRIGALASAFGMKVLKAEHKQATSVRLGYTEFKQAIAEADFISINCPLNNETSNLITKAEFALMKPSVFVINNARGGVVNEADWVDAVLTGKIAGGAADVASTEPLPEDHPFVKLLQNDNFILTPHQAWMSDDCLVELCRQFKENVDAFFEGRSVRRIV</sequence>
<gene>
    <name evidence="7" type="ORF">H9850_02595</name>
</gene>
<dbReference type="InterPro" id="IPR050418">
    <property type="entry name" value="D-iso_2-hydroxyacid_DH_PdxB"/>
</dbReference>
<dbReference type="EMBL" id="DXEV01000047">
    <property type="protein sequence ID" value="HIX56341.1"/>
    <property type="molecule type" value="Genomic_DNA"/>
</dbReference>
<comment type="caution">
    <text evidence="7">The sequence shown here is derived from an EMBL/GenBank/DDBJ whole genome shotgun (WGS) entry which is preliminary data.</text>
</comment>
<dbReference type="PROSITE" id="PS00671">
    <property type="entry name" value="D_2_HYDROXYACID_DH_3"/>
    <property type="match status" value="1"/>
</dbReference>
<evidence type="ECO:0000313" key="8">
    <source>
        <dbReference type="Proteomes" id="UP000886829"/>
    </source>
</evidence>
<organism evidence="7 8">
    <name type="scientific">Candidatus Anaerobiospirillum pullistercoris</name>
    <dbReference type="NCBI Taxonomy" id="2838452"/>
    <lineage>
        <taxon>Bacteria</taxon>
        <taxon>Pseudomonadati</taxon>
        <taxon>Pseudomonadota</taxon>
        <taxon>Gammaproteobacteria</taxon>
        <taxon>Aeromonadales</taxon>
        <taxon>Succinivibrionaceae</taxon>
        <taxon>Anaerobiospirillum</taxon>
    </lineage>
</organism>
<accession>A0A9D1WBX4</accession>
<dbReference type="InterPro" id="IPR029753">
    <property type="entry name" value="D-isomer_DH_CS"/>
</dbReference>
<dbReference type="InterPro" id="IPR006140">
    <property type="entry name" value="D-isomer_DH_NAD-bd"/>
</dbReference>
<keyword evidence="3" id="KW-0520">NAD</keyword>
<evidence type="ECO:0000259" key="6">
    <source>
        <dbReference type="Pfam" id="PF02826"/>
    </source>
</evidence>
<keyword evidence="2 4" id="KW-0560">Oxidoreductase</keyword>
<evidence type="ECO:0000313" key="7">
    <source>
        <dbReference type="EMBL" id="HIX56341.1"/>
    </source>
</evidence>
<evidence type="ECO:0000256" key="4">
    <source>
        <dbReference type="RuleBase" id="RU003719"/>
    </source>
</evidence>
<dbReference type="InterPro" id="IPR036291">
    <property type="entry name" value="NAD(P)-bd_dom_sf"/>
</dbReference>
<dbReference type="GO" id="GO:0051287">
    <property type="term" value="F:NAD binding"/>
    <property type="evidence" value="ECO:0007669"/>
    <property type="project" value="InterPro"/>
</dbReference>
<evidence type="ECO:0000256" key="2">
    <source>
        <dbReference type="ARBA" id="ARBA00023002"/>
    </source>
</evidence>
<evidence type="ECO:0000259" key="5">
    <source>
        <dbReference type="Pfam" id="PF00389"/>
    </source>
</evidence>
<dbReference type="AlphaFoldDB" id="A0A9D1WBX4"/>
<evidence type="ECO:0000256" key="1">
    <source>
        <dbReference type="ARBA" id="ARBA00005854"/>
    </source>
</evidence>
<comment type="similarity">
    <text evidence="1 4">Belongs to the D-isomer specific 2-hydroxyacid dehydrogenase family.</text>
</comment>
<proteinExistence type="inferred from homology"/>
<evidence type="ECO:0000256" key="3">
    <source>
        <dbReference type="ARBA" id="ARBA00023027"/>
    </source>
</evidence>
<name>A0A9D1WBX4_9GAMM</name>
<dbReference type="SUPFAM" id="SSF52283">
    <property type="entry name" value="Formate/glycerate dehydrogenase catalytic domain-like"/>
    <property type="match status" value="1"/>
</dbReference>
<dbReference type="PANTHER" id="PTHR43761">
    <property type="entry name" value="D-ISOMER SPECIFIC 2-HYDROXYACID DEHYDROGENASE FAMILY PROTEIN (AFU_ORTHOLOGUE AFUA_1G13630)"/>
    <property type="match status" value="1"/>
</dbReference>
<feature type="domain" description="D-isomer specific 2-hydroxyacid dehydrogenase catalytic" evidence="5">
    <location>
        <begin position="29"/>
        <end position="318"/>
    </location>
</feature>
<dbReference type="Pfam" id="PF00389">
    <property type="entry name" value="2-Hacid_dh"/>
    <property type="match status" value="1"/>
</dbReference>
<dbReference type="Gene3D" id="3.40.50.720">
    <property type="entry name" value="NAD(P)-binding Rossmann-like Domain"/>
    <property type="match status" value="2"/>
</dbReference>
<reference evidence="7" key="1">
    <citation type="journal article" date="2021" name="PeerJ">
        <title>Extensive microbial diversity within the chicken gut microbiome revealed by metagenomics and culture.</title>
        <authorList>
            <person name="Gilroy R."/>
            <person name="Ravi A."/>
            <person name="Getino M."/>
            <person name="Pursley I."/>
            <person name="Horton D.L."/>
            <person name="Alikhan N.F."/>
            <person name="Baker D."/>
            <person name="Gharbi K."/>
            <person name="Hall N."/>
            <person name="Watson M."/>
            <person name="Adriaenssens E.M."/>
            <person name="Foster-Nyarko E."/>
            <person name="Jarju S."/>
            <person name="Secka A."/>
            <person name="Antonio M."/>
            <person name="Oren A."/>
            <person name="Chaudhuri R.R."/>
            <person name="La Ragione R."/>
            <person name="Hildebrand F."/>
            <person name="Pallen M.J."/>
        </authorList>
    </citation>
    <scope>NUCLEOTIDE SEQUENCE</scope>
    <source>
        <strain evidence="7">USASDec5-558</strain>
    </source>
</reference>